<protein>
    <recommendedName>
        <fullName evidence="8">Major facilitator superfamily (MFS) profile domain-containing protein</fullName>
    </recommendedName>
</protein>
<keyword evidence="3" id="KW-0813">Transport</keyword>
<dbReference type="PROSITE" id="PS50850">
    <property type="entry name" value="MFS"/>
    <property type="match status" value="1"/>
</dbReference>
<dbReference type="PANTHER" id="PTHR23514:SF3">
    <property type="entry name" value="BYPASS OF STOP CODON PROTEIN 6"/>
    <property type="match status" value="1"/>
</dbReference>
<gene>
    <name evidence="9" type="primary">TDEL0A00430</name>
    <name evidence="9" type="ORF">TDEL_0A00430</name>
</gene>
<evidence type="ECO:0000313" key="10">
    <source>
        <dbReference type="Proteomes" id="UP000005627"/>
    </source>
</evidence>
<feature type="transmembrane region" description="Helical" evidence="7">
    <location>
        <begin position="319"/>
        <end position="338"/>
    </location>
</feature>
<dbReference type="FunFam" id="1.20.1250.20:FF:000286">
    <property type="entry name" value="MFS efflux transporter"/>
    <property type="match status" value="1"/>
</dbReference>
<dbReference type="InterPro" id="IPR011701">
    <property type="entry name" value="MFS"/>
</dbReference>
<dbReference type="GO" id="GO:0016020">
    <property type="term" value="C:membrane"/>
    <property type="evidence" value="ECO:0007669"/>
    <property type="project" value="TreeGrafter"/>
</dbReference>
<comment type="subcellular location">
    <subcellularLocation>
        <location evidence="1">Endomembrane system</location>
        <topology evidence="1">Multi-pass membrane protein</topology>
    </subcellularLocation>
</comment>
<dbReference type="HOGENOM" id="CLU_021993_0_0_1"/>
<feature type="transmembrane region" description="Helical" evidence="7">
    <location>
        <begin position="376"/>
        <end position="396"/>
    </location>
</feature>
<evidence type="ECO:0000256" key="7">
    <source>
        <dbReference type="SAM" id="Phobius"/>
    </source>
</evidence>
<dbReference type="Proteomes" id="UP000005627">
    <property type="component" value="Chromosome 1"/>
</dbReference>
<proteinExistence type="inferred from homology"/>
<evidence type="ECO:0000256" key="3">
    <source>
        <dbReference type="ARBA" id="ARBA00022448"/>
    </source>
</evidence>
<organism evidence="9 10">
    <name type="scientific">Torulaspora delbrueckii</name>
    <name type="common">Yeast</name>
    <name type="synonym">Candida colliculosa</name>
    <dbReference type="NCBI Taxonomy" id="4950"/>
    <lineage>
        <taxon>Eukaryota</taxon>
        <taxon>Fungi</taxon>
        <taxon>Dikarya</taxon>
        <taxon>Ascomycota</taxon>
        <taxon>Saccharomycotina</taxon>
        <taxon>Saccharomycetes</taxon>
        <taxon>Saccharomycetales</taxon>
        <taxon>Saccharomycetaceae</taxon>
        <taxon>Torulaspora</taxon>
    </lineage>
</organism>
<evidence type="ECO:0000256" key="2">
    <source>
        <dbReference type="ARBA" id="ARBA00008335"/>
    </source>
</evidence>
<dbReference type="KEGG" id="tdl:TDEL_0A00430"/>
<dbReference type="PANTHER" id="PTHR23514">
    <property type="entry name" value="BYPASS OF STOP CODON PROTEIN 6"/>
    <property type="match status" value="1"/>
</dbReference>
<evidence type="ECO:0000256" key="6">
    <source>
        <dbReference type="ARBA" id="ARBA00023136"/>
    </source>
</evidence>
<keyword evidence="5 7" id="KW-1133">Transmembrane helix</keyword>
<dbReference type="GO" id="GO:0012505">
    <property type="term" value="C:endomembrane system"/>
    <property type="evidence" value="ECO:0007669"/>
    <property type="project" value="UniProtKB-SubCell"/>
</dbReference>
<accession>G8ZL81</accession>
<dbReference type="GeneID" id="11503087"/>
<keyword evidence="4 7" id="KW-0812">Transmembrane</keyword>
<evidence type="ECO:0000256" key="4">
    <source>
        <dbReference type="ARBA" id="ARBA00022692"/>
    </source>
</evidence>
<keyword evidence="10" id="KW-1185">Reference proteome</keyword>
<comment type="similarity">
    <text evidence="2">Belongs to the major facilitator superfamily.</text>
</comment>
<keyword evidence="6 7" id="KW-0472">Membrane</keyword>
<dbReference type="EMBL" id="HE616742">
    <property type="protein sequence ID" value="CCE89375.1"/>
    <property type="molecule type" value="Genomic_DNA"/>
</dbReference>
<dbReference type="AlphaFoldDB" id="G8ZL81"/>
<feature type="transmembrane region" description="Helical" evidence="7">
    <location>
        <begin position="416"/>
        <end position="439"/>
    </location>
</feature>
<name>G8ZL81_TORDE</name>
<sequence length="470" mass="52205">MPSYQSEGKDDTPIEMVNLLEQEEGFSVDSGVEFNGGSLMKDVEWKGEKIKVYPLNYQTVGIVRWQIAANLAMFIMFGLNDQTTGTLIPTLTERYGISKVVVSNIFLTQVLGYMLASVLNEKLHKKWGMRGAMIISAGSSVIFFSILALQPSSFFVYTICYLPIGFSIGIADSTANVMIGNLETHKNEWMGVTHGLYGASSMITPPIVSYFNKYGRWSDFFYIPLVVSLLGLLIILAACRFETATKYDYICTAHKAEDDSTEEDEENDSSGILALLKNPAVLLYALYLFVYLGAEITTGSWMFSYLLATKSDDTISMSYVTSAFWVGLTVGRFLLGFVTKRVFPSEYRASHVYGLCCVFFYTIFTLVGFINTDSQWYIGILFFVLFFCGVFIGPLFPNASIVALQVLPRKLHVSGVGLAVAIGGAGNAALPYLVGIALHITGMKWFPLMCWMLVAAFTVVWLMYPRYLAV</sequence>
<dbReference type="GO" id="GO:0022857">
    <property type="term" value="F:transmembrane transporter activity"/>
    <property type="evidence" value="ECO:0007669"/>
    <property type="project" value="InterPro"/>
</dbReference>
<feature type="transmembrane region" description="Helical" evidence="7">
    <location>
        <begin position="97"/>
        <end position="119"/>
    </location>
</feature>
<evidence type="ECO:0000259" key="8">
    <source>
        <dbReference type="PROSITE" id="PS50850"/>
    </source>
</evidence>
<feature type="transmembrane region" description="Helical" evidence="7">
    <location>
        <begin position="220"/>
        <end position="239"/>
    </location>
</feature>
<evidence type="ECO:0000256" key="1">
    <source>
        <dbReference type="ARBA" id="ARBA00004127"/>
    </source>
</evidence>
<dbReference type="InterPro" id="IPR051788">
    <property type="entry name" value="MFS_Transporter"/>
</dbReference>
<feature type="transmembrane region" description="Helical" evidence="7">
    <location>
        <begin position="281"/>
        <end position="307"/>
    </location>
</feature>
<dbReference type="eggNOG" id="ENOG502QQA7">
    <property type="taxonomic scope" value="Eukaryota"/>
</dbReference>
<dbReference type="FunCoup" id="G8ZL81">
    <property type="interactions" value="27"/>
</dbReference>
<evidence type="ECO:0000313" key="9">
    <source>
        <dbReference type="EMBL" id="CCE89375.1"/>
    </source>
</evidence>
<feature type="transmembrane region" description="Helical" evidence="7">
    <location>
        <begin position="55"/>
        <end position="77"/>
    </location>
</feature>
<dbReference type="SUPFAM" id="SSF103473">
    <property type="entry name" value="MFS general substrate transporter"/>
    <property type="match status" value="1"/>
</dbReference>
<dbReference type="OrthoDB" id="413079at2759"/>
<dbReference type="InParanoid" id="G8ZL81"/>
<dbReference type="InterPro" id="IPR020846">
    <property type="entry name" value="MFS_dom"/>
</dbReference>
<evidence type="ECO:0000256" key="5">
    <source>
        <dbReference type="ARBA" id="ARBA00022989"/>
    </source>
</evidence>
<feature type="transmembrane region" description="Helical" evidence="7">
    <location>
        <begin position="155"/>
        <end position="177"/>
    </location>
</feature>
<dbReference type="RefSeq" id="XP_003678586.1">
    <property type="nucleotide sequence ID" value="XM_003678538.1"/>
</dbReference>
<dbReference type="Pfam" id="PF07690">
    <property type="entry name" value="MFS_1"/>
    <property type="match status" value="1"/>
</dbReference>
<feature type="transmembrane region" description="Helical" evidence="7">
    <location>
        <begin position="350"/>
        <end position="370"/>
    </location>
</feature>
<dbReference type="Gene3D" id="1.20.1250.20">
    <property type="entry name" value="MFS general substrate transporter like domains"/>
    <property type="match status" value="2"/>
</dbReference>
<feature type="transmembrane region" description="Helical" evidence="7">
    <location>
        <begin position="445"/>
        <end position="464"/>
    </location>
</feature>
<feature type="transmembrane region" description="Helical" evidence="7">
    <location>
        <begin position="131"/>
        <end position="149"/>
    </location>
</feature>
<reference evidence="9 10" key="1">
    <citation type="journal article" date="2011" name="Proc. Natl. Acad. Sci. U.S.A.">
        <title>Evolutionary erosion of yeast sex chromosomes by mating-type switching accidents.</title>
        <authorList>
            <person name="Gordon J.L."/>
            <person name="Armisen D."/>
            <person name="Proux-Wera E."/>
            <person name="Oheigeartaigh S.S."/>
            <person name="Byrne K.P."/>
            <person name="Wolfe K.H."/>
        </authorList>
    </citation>
    <scope>NUCLEOTIDE SEQUENCE [LARGE SCALE GENOMIC DNA]</scope>
    <source>
        <strain evidence="10">ATCC 10662 / CBS 1146 / NBRC 0425 / NCYC 2629 / NRRL Y-866</strain>
    </source>
</reference>
<feature type="domain" description="Major facilitator superfamily (MFS) profile" evidence="8">
    <location>
        <begin position="66"/>
        <end position="468"/>
    </location>
</feature>
<dbReference type="InterPro" id="IPR036259">
    <property type="entry name" value="MFS_trans_sf"/>
</dbReference>